<dbReference type="InterPro" id="IPR001863">
    <property type="entry name" value="Glypican"/>
</dbReference>
<evidence type="ECO:0000256" key="2">
    <source>
        <dbReference type="ARBA" id="ARBA00010260"/>
    </source>
</evidence>
<dbReference type="PaxDb" id="121845-A0A3Q0JBA6"/>
<dbReference type="GeneID" id="113471106"/>
<dbReference type="GO" id="GO:0009986">
    <property type="term" value="C:cell surface"/>
    <property type="evidence" value="ECO:0007669"/>
    <property type="project" value="TreeGrafter"/>
</dbReference>
<feature type="region of interest" description="Disordered" evidence="13">
    <location>
        <begin position="337"/>
        <end position="358"/>
    </location>
</feature>
<proteinExistence type="inferred from homology"/>
<evidence type="ECO:0000256" key="1">
    <source>
        <dbReference type="ARBA" id="ARBA00004609"/>
    </source>
</evidence>
<comment type="function">
    <text evidence="12">Cell surface proteoglycan.</text>
</comment>
<evidence type="ECO:0000256" key="9">
    <source>
        <dbReference type="ARBA" id="ARBA00023207"/>
    </source>
</evidence>
<evidence type="ECO:0000256" key="5">
    <source>
        <dbReference type="ARBA" id="ARBA00022729"/>
    </source>
</evidence>
<dbReference type="KEGG" id="dci:113471106"/>
<dbReference type="Pfam" id="PF01153">
    <property type="entry name" value="Glypican"/>
    <property type="match status" value="1"/>
</dbReference>
<dbReference type="PANTHER" id="PTHR10822:SF29">
    <property type="entry name" value="DIVISION ABNORMALLY DELAYED PROTEIN"/>
    <property type="match status" value="1"/>
</dbReference>
<keyword evidence="10 12" id="KW-0449">Lipoprotein</keyword>
<sequence length="358" mass="41188">MNWSKHVSEELISLCQQKEHYKRTCTYTPPSSSVHVYLEHCQVVEELRLRFPLVHLVLLGDYNLTTAVWSTLDEDADITQFVLDSRNKTFRVFAEAYKPIAAKSKPLIEQFYANITDSISLNQTRTKDTLAMGTSQLEALSRNLGSFFINLFPIIYKNIMLDNQDSQFTADYTQCLNNLMNNINPYDKLDQTVTQKVIHMLKSTRVLFNSIQYTMTKTREADEMFVQNLNKCESLVVKMNLCTWCSTDFNTRVRSIENSCWRYATNLATACLPSSREQLSKVWYSFMNTMASYVSSIEQSRLDVDIAGFLFALHNKISDVIMFSMQDTSNIDKKLTSPNSCLTPETKPSEFSPRPTNL</sequence>
<keyword evidence="5" id="KW-0732">Signal</keyword>
<evidence type="ECO:0000313" key="14">
    <source>
        <dbReference type="Proteomes" id="UP000079169"/>
    </source>
</evidence>
<evidence type="ECO:0000256" key="4">
    <source>
        <dbReference type="ARBA" id="ARBA00022622"/>
    </source>
</evidence>
<evidence type="ECO:0000256" key="8">
    <source>
        <dbReference type="ARBA" id="ARBA00023180"/>
    </source>
</evidence>
<dbReference type="GO" id="GO:0098552">
    <property type="term" value="C:side of membrane"/>
    <property type="evidence" value="ECO:0007669"/>
    <property type="project" value="UniProtKB-KW"/>
</dbReference>
<gene>
    <name evidence="15" type="primary">LOC113471106</name>
</gene>
<evidence type="ECO:0000313" key="15">
    <source>
        <dbReference type="RefSeq" id="XP_026685792.1"/>
    </source>
</evidence>
<dbReference type="RefSeq" id="XP_026685792.1">
    <property type="nucleotide sequence ID" value="XM_026829991.1"/>
</dbReference>
<dbReference type="GO" id="GO:1905475">
    <property type="term" value="P:regulation of protein localization to membrane"/>
    <property type="evidence" value="ECO:0007669"/>
    <property type="project" value="TreeGrafter"/>
</dbReference>
<evidence type="ECO:0000256" key="10">
    <source>
        <dbReference type="ARBA" id="ARBA00023288"/>
    </source>
</evidence>
<dbReference type="GO" id="GO:0090263">
    <property type="term" value="P:positive regulation of canonical Wnt signaling pathway"/>
    <property type="evidence" value="ECO:0007669"/>
    <property type="project" value="TreeGrafter"/>
</dbReference>
<reference evidence="15" key="1">
    <citation type="submission" date="2025-08" db="UniProtKB">
        <authorList>
            <consortium name="RefSeq"/>
        </authorList>
    </citation>
    <scope>IDENTIFICATION</scope>
</reference>
<evidence type="ECO:0000256" key="13">
    <source>
        <dbReference type="SAM" id="MobiDB-lite"/>
    </source>
</evidence>
<keyword evidence="7 12" id="KW-0472">Membrane</keyword>
<accession>A0A3Q0JBA6</accession>
<keyword evidence="9 12" id="KW-0357">Heparan sulfate</keyword>
<dbReference type="GO" id="GO:0016477">
    <property type="term" value="P:cell migration"/>
    <property type="evidence" value="ECO:0007669"/>
    <property type="project" value="TreeGrafter"/>
</dbReference>
<dbReference type="Proteomes" id="UP000079169">
    <property type="component" value="Unplaced"/>
</dbReference>
<organism evidence="14 15">
    <name type="scientific">Diaphorina citri</name>
    <name type="common">Asian citrus psyllid</name>
    <dbReference type="NCBI Taxonomy" id="121845"/>
    <lineage>
        <taxon>Eukaryota</taxon>
        <taxon>Metazoa</taxon>
        <taxon>Ecdysozoa</taxon>
        <taxon>Arthropoda</taxon>
        <taxon>Hexapoda</taxon>
        <taxon>Insecta</taxon>
        <taxon>Pterygota</taxon>
        <taxon>Neoptera</taxon>
        <taxon>Paraneoptera</taxon>
        <taxon>Hemiptera</taxon>
        <taxon>Sternorrhyncha</taxon>
        <taxon>Psylloidea</taxon>
        <taxon>Psyllidae</taxon>
        <taxon>Diaphorininae</taxon>
        <taxon>Diaphorina</taxon>
    </lineage>
</organism>
<name>A0A3Q0JBA6_DIACI</name>
<comment type="subcellular location">
    <subcellularLocation>
        <location evidence="1 12">Cell membrane</location>
        <topology evidence="1 12">Lipid-anchor</topology>
        <topology evidence="1 12">GPI-anchor</topology>
    </subcellularLocation>
</comment>
<evidence type="ECO:0000256" key="12">
    <source>
        <dbReference type="RuleBase" id="RU003519"/>
    </source>
</evidence>
<evidence type="ECO:0000256" key="3">
    <source>
        <dbReference type="ARBA" id="ARBA00022475"/>
    </source>
</evidence>
<evidence type="ECO:0000256" key="7">
    <source>
        <dbReference type="ARBA" id="ARBA00023136"/>
    </source>
</evidence>
<evidence type="ECO:0000256" key="11">
    <source>
        <dbReference type="RuleBase" id="RU003518"/>
    </source>
</evidence>
<keyword evidence="14" id="KW-1185">Reference proteome</keyword>
<keyword evidence="4 12" id="KW-0336">GPI-anchor</keyword>
<dbReference type="GO" id="GO:0005576">
    <property type="term" value="C:extracellular region"/>
    <property type="evidence" value="ECO:0007669"/>
    <property type="project" value="TreeGrafter"/>
</dbReference>
<dbReference type="AlphaFoldDB" id="A0A3Q0JBA6"/>
<keyword evidence="3" id="KW-1003">Cell membrane</keyword>
<keyword evidence="8" id="KW-0325">Glycoprotein</keyword>
<keyword evidence="6 12" id="KW-0654">Proteoglycan</keyword>
<evidence type="ECO:0000256" key="6">
    <source>
        <dbReference type="ARBA" id="ARBA00022974"/>
    </source>
</evidence>
<dbReference type="PANTHER" id="PTHR10822">
    <property type="entry name" value="GLYPICAN"/>
    <property type="match status" value="1"/>
</dbReference>
<dbReference type="STRING" id="121845.A0A3Q0JBA6"/>
<dbReference type="GO" id="GO:0005886">
    <property type="term" value="C:plasma membrane"/>
    <property type="evidence" value="ECO:0007669"/>
    <property type="project" value="UniProtKB-SubCell"/>
</dbReference>
<protein>
    <submittedName>
        <fullName evidence="15">Uncharacterized protein LOC113471106</fullName>
    </submittedName>
</protein>
<comment type="similarity">
    <text evidence="2 11">Belongs to the glypican family.</text>
</comment>